<evidence type="ECO:0000313" key="1">
    <source>
        <dbReference type="EMBL" id="MFE9169466.1"/>
    </source>
</evidence>
<dbReference type="EMBL" id="JBIAFJ010000004">
    <property type="protein sequence ID" value="MFE9169466.1"/>
    <property type="molecule type" value="Genomic_DNA"/>
</dbReference>
<dbReference type="Proteomes" id="UP001601197">
    <property type="component" value="Unassembled WGS sequence"/>
</dbReference>
<accession>A0ABW6KNK3</accession>
<keyword evidence="2" id="KW-1185">Reference proteome</keyword>
<organism evidence="1 2">
    <name type="scientific">Streptomyces kebangsaanensis</name>
    <dbReference type="NCBI Taxonomy" id="864058"/>
    <lineage>
        <taxon>Bacteria</taxon>
        <taxon>Bacillati</taxon>
        <taxon>Actinomycetota</taxon>
        <taxon>Actinomycetes</taxon>
        <taxon>Kitasatosporales</taxon>
        <taxon>Streptomycetaceae</taxon>
        <taxon>Streptomyces</taxon>
    </lineage>
</organism>
<sequence>MFDDAYLSRRAEELRVTAGDHYRKAAQYDAQGNEAQAERAREAAARSTQRAEIHERLKGRPWSGIIMAWLLGADPEEARKLLDQVERVSAEELLTNGERDPHLEYRIATLQGRACEWAMANTMRNGAADSVVDDVLRMEELGVEVNIAALARMTGISRQTLHARLRAARASE</sequence>
<protein>
    <submittedName>
        <fullName evidence="1">Uncharacterized protein</fullName>
    </submittedName>
</protein>
<evidence type="ECO:0000313" key="2">
    <source>
        <dbReference type="Proteomes" id="UP001601197"/>
    </source>
</evidence>
<name>A0ABW6KNK3_9ACTN</name>
<comment type="caution">
    <text evidence="1">The sequence shown here is derived from an EMBL/GenBank/DDBJ whole genome shotgun (WGS) entry which is preliminary data.</text>
</comment>
<dbReference type="RefSeq" id="WP_388344607.1">
    <property type="nucleotide sequence ID" value="NZ_JBIAFJ010000004.1"/>
</dbReference>
<reference evidence="1 2" key="1">
    <citation type="submission" date="2024-10" db="EMBL/GenBank/DDBJ databases">
        <title>The Natural Products Discovery Center: Release of the First 8490 Sequenced Strains for Exploring Actinobacteria Biosynthetic Diversity.</title>
        <authorList>
            <person name="Kalkreuter E."/>
            <person name="Kautsar S.A."/>
            <person name="Yang D."/>
            <person name="Bader C.D."/>
            <person name="Teijaro C.N."/>
            <person name="Fluegel L."/>
            <person name="Davis C.M."/>
            <person name="Simpson J.R."/>
            <person name="Lauterbach L."/>
            <person name="Steele A.D."/>
            <person name="Gui C."/>
            <person name="Meng S."/>
            <person name="Li G."/>
            <person name="Viehrig K."/>
            <person name="Ye F."/>
            <person name="Su P."/>
            <person name="Kiefer A.F."/>
            <person name="Nichols A."/>
            <person name="Cepeda A.J."/>
            <person name="Yan W."/>
            <person name="Fan B."/>
            <person name="Jiang Y."/>
            <person name="Adhikari A."/>
            <person name="Zheng C.-J."/>
            <person name="Schuster L."/>
            <person name="Cowan T.M."/>
            <person name="Smanski M.J."/>
            <person name="Chevrette M.G."/>
            <person name="De Carvalho L.P.S."/>
            <person name="Shen B."/>
        </authorList>
    </citation>
    <scope>NUCLEOTIDE SEQUENCE [LARGE SCALE GENOMIC DNA]</scope>
    <source>
        <strain evidence="1 2">NPDC007147</strain>
    </source>
</reference>
<gene>
    <name evidence="1" type="ORF">ACFYNZ_08045</name>
</gene>
<proteinExistence type="predicted"/>